<evidence type="ECO:0000313" key="3">
    <source>
        <dbReference type="Proteomes" id="UP000319746"/>
    </source>
</evidence>
<dbReference type="PANTHER" id="PTHR39165:SF1">
    <property type="entry name" value="DUF456 DOMAIN-CONTAINING PROTEIN"/>
    <property type="match status" value="1"/>
</dbReference>
<feature type="transmembrane region" description="Helical" evidence="1">
    <location>
        <begin position="46"/>
        <end position="70"/>
    </location>
</feature>
<dbReference type="RefSeq" id="WP_246057401.1">
    <property type="nucleotide sequence ID" value="NZ_BAABAN010000001.1"/>
</dbReference>
<feature type="transmembrane region" description="Helical" evidence="1">
    <location>
        <begin position="131"/>
        <end position="162"/>
    </location>
</feature>
<feature type="transmembrane region" description="Helical" evidence="1">
    <location>
        <begin position="82"/>
        <end position="111"/>
    </location>
</feature>
<evidence type="ECO:0000313" key="2">
    <source>
        <dbReference type="EMBL" id="TQL71745.1"/>
    </source>
</evidence>
<sequence length="165" mass="17403">MEVIVTVLAALLMLVALGGLIFPVLPGSPIAIITMIAWAWRIGSTASWATGVIAAALALVGWSASLVLTGRTMRRERIPNTPIIIATASAIVGLFLIPFFGIFIGFALGLFGAEYYRRRDPVAAFRSSLEALKAMGIGMLVELGCIIMAIAIFGVGVLIHFLTSA</sequence>
<dbReference type="PANTHER" id="PTHR39165">
    <property type="entry name" value="IG HYPOTHETICAL 17883"/>
    <property type="match status" value="1"/>
</dbReference>
<keyword evidence="3" id="KW-1185">Reference proteome</keyword>
<evidence type="ECO:0008006" key="4">
    <source>
        <dbReference type="Google" id="ProtNLM"/>
    </source>
</evidence>
<dbReference type="Proteomes" id="UP000319746">
    <property type="component" value="Unassembled WGS sequence"/>
</dbReference>
<keyword evidence="1" id="KW-0472">Membrane</keyword>
<dbReference type="Pfam" id="PF04306">
    <property type="entry name" value="DUF456"/>
    <property type="match status" value="1"/>
</dbReference>
<dbReference type="EMBL" id="VFOU01000003">
    <property type="protein sequence ID" value="TQL71745.1"/>
    <property type="molecule type" value="Genomic_DNA"/>
</dbReference>
<feature type="transmembrane region" description="Helical" evidence="1">
    <location>
        <begin position="7"/>
        <end position="40"/>
    </location>
</feature>
<proteinExistence type="predicted"/>
<comment type="caution">
    <text evidence="2">The sequence shown here is derived from an EMBL/GenBank/DDBJ whole genome shotgun (WGS) entry which is preliminary data.</text>
</comment>
<keyword evidence="1" id="KW-0812">Transmembrane</keyword>
<dbReference type="InterPro" id="IPR007403">
    <property type="entry name" value="DUF456"/>
</dbReference>
<accession>A0A543AGN7</accession>
<organism evidence="2 3">
    <name type="scientific">Enteractinococcus coprophilus</name>
    <dbReference type="NCBI Taxonomy" id="1027633"/>
    <lineage>
        <taxon>Bacteria</taxon>
        <taxon>Bacillati</taxon>
        <taxon>Actinomycetota</taxon>
        <taxon>Actinomycetes</taxon>
        <taxon>Micrococcales</taxon>
        <taxon>Micrococcaceae</taxon>
    </lineage>
</organism>
<name>A0A543AGN7_9MICC</name>
<reference evidence="2 3" key="1">
    <citation type="submission" date="2019-06" db="EMBL/GenBank/DDBJ databases">
        <title>Sequencing the genomes of 1000 actinobacteria strains.</title>
        <authorList>
            <person name="Klenk H.-P."/>
        </authorList>
    </citation>
    <scope>NUCLEOTIDE SEQUENCE [LARGE SCALE GENOMIC DNA]</scope>
    <source>
        <strain evidence="2 3">DSM 24083</strain>
    </source>
</reference>
<gene>
    <name evidence="2" type="ORF">FB556_2246</name>
</gene>
<dbReference type="AlphaFoldDB" id="A0A543AGN7"/>
<keyword evidence="1" id="KW-1133">Transmembrane helix</keyword>
<protein>
    <recommendedName>
        <fullName evidence="4">DUF456 domain-containing protein</fullName>
    </recommendedName>
</protein>
<evidence type="ECO:0000256" key="1">
    <source>
        <dbReference type="SAM" id="Phobius"/>
    </source>
</evidence>